<accession>A0AAE8ZUR2</accession>
<dbReference type="AlphaFoldDB" id="A0AAE8ZUR2"/>
<reference evidence="1 2" key="1">
    <citation type="submission" date="2022-02" db="EMBL/GenBank/DDBJ databases">
        <title>Chromosome-level reference genomes for two strains of Caenorhabditis briggsae: an improved platform for comparative genomics.</title>
        <authorList>
            <person name="Stevens L."/>
            <person name="Andersen E.C."/>
        </authorList>
    </citation>
    <scope>NUCLEOTIDE SEQUENCE [LARGE SCALE GENOMIC DNA]</scope>
    <source>
        <strain evidence="1">QX1410_ONT</strain>
        <tissue evidence="1">Whole-organism</tissue>
    </source>
</reference>
<dbReference type="EMBL" id="CP090895">
    <property type="protein sequence ID" value="ULT86985.1"/>
    <property type="molecule type" value="Genomic_DNA"/>
</dbReference>
<protein>
    <submittedName>
        <fullName evidence="1">Uncharacterized protein</fullName>
    </submittedName>
</protein>
<evidence type="ECO:0000313" key="1">
    <source>
        <dbReference type="EMBL" id="ULT86985.1"/>
    </source>
</evidence>
<name>A0AAE8ZUR2_CAEBR</name>
<organism evidence="1 2">
    <name type="scientific">Caenorhabditis briggsae</name>
    <dbReference type="NCBI Taxonomy" id="6238"/>
    <lineage>
        <taxon>Eukaryota</taxon>
        <taxon>Metazoa</taxon>
        <taxon>Ecdysozoa</taxon>
        <taxon>Nematoda</taxon>
        <taxon>Chromadorea</taxon>
        <taxon>Rhabditida</taxon>
        <taxon>Rhabditina</taxon>
        <taxon>Rhabditomorpha</taxon>
        <taxon>Rhabditoidea</taxon>
        <taxon>Rhabditidae</taxon>
        <taxon>Peloderinae</taxon>
        <taxon>Caenorhabditis</taxon>
    </lineage>
</organism>
<evidence type="ECO:0000313" key="2">
    <source>
        <dbReference type="Proteomes" id="UP000827892"/>
    </source>
</evidence>
<sequence length="100" mass="11149">MAESSSEPSAAPAIPTNKPWLLKPKYPGPSAFFYAYLPEDEYYMVGGTDNDPSVRSECEYYGGRQALLNIVEQTFLEVWISSSQNFVLHFQCSIQGSTKA</sequence>
<proteinExistence type="predicted"/>
<dbReference type="Proteomes" id="UP000827892">
    <property type="component" value="Chromosome V"/>
</dbReference>
<gene>
    <name evidence="1" type="ORF">L3Y34_006620</name>
</gene>